<keyword evidence="1 3" id="KW-0547">Nucleotide-binding</keyword>
<accession>A0ABR2H1H3</accession>
<name>A0ABR2H1H3_9EUKA</name>
<dbReference type="PROSITE" id="PS00108">
    <property type="entry name" value="PROTEIN_KINASE_ST"/>
    <property type="match status" value="1"/>
</dbReference>
<evidence type="ECO:0000256" key="1">
    <source>
        <dbReference type="ARBA" id="ARBA00022741"/>
    </source>
</evidence>
<dbReference type="InterPro" id="IPR011009">
    <property type="entry name" value="Kinase-like_dom_sf"/>
</dbReference>
<feature type="domain" description="Protein kinase" evidence="5">
    <location>
        <begin position="13"/>
        <end position="254"/>
    </location>
</feature>
<keyword evidence="7" id="KW-1185">Reference proteome</keyword>
<keyword evidence="4" id="KW-0723">Serine/threonine-protein kinase</keyword>
<comment type="similarity">
    <text evidence="4">Belongs to the protein kinase superfamily.</text>
</comment>
<keyword evidence="4" id="KW-0418">Kinase</keyword>
<dbReference type="Pfam" id="PF00069">
    <property type="entry name" value="Pkinase"/>
    <property type="match status" value="1"/>
</dbReference>
<proteinExistence type="inferred from homology"/>
<dbReference type="PANTHER" id="PTHR24362">
    <property type="entry name" value="SERINE/THREONINE-PROTEIN KINASE NEK"/>
    <property type="match status" value="1"/>
</dbReference>
<dbReference type="PANTHER" id="PTHR24362:SF309">
    <property type="entry name" value="PROTEIN KINASE DOMAIN-CONTAINING PROTEIN"/>
    <property type="match status" value="1"/>
</dbReference>
<sequence length="337" mass="39828">MEEMQEILSQHGYQCKEFLGSGSFSSVYLCESSKYHQQFAVKKAIKHKLSAYEYNSLISLNHPHIVQLYDSFEDDNWRYLVTEYCPNGTILKKKKLSFDYFVYYARQILDALSFCHLHKIAHRDIKPENIFIDQYDHVKLADFGLARQFEDKRKSTEKCGSLIFFAPEMFECNEICPFKADIWALGITFFFMATGDLPFKTNSIEELKKWVIYGDLEFIDNNIDPQIHYLIRKMTNKDPKKRPTAEKLLKLPMFEPIAAKKTSLFMNQTARRNSYTTGITIQSNLETNKSLNMFRNRYIDDPTDTKKQNFQNCILTYRKIYFPILQRKTLRNISRPM</sequence>
<evidence type="ECO:0000256" key="3">
    <source>
        <dbReference type="PROSITE-ProRule" id="PRU10141"/>
    </source>
</evidence>
<dbReference type="InterPro" id="IPR000719">
    <property type="entry name" value="Prot_kinase_dom"/>
</dbReference>
<dbReference type="InterPro" id="IPR008271">
    <property type="entry name" value="Ser/Thr_kinase_AS"/>
</dbReference>
<dbReference type="InterPro" id="IPR017441">
    <property type="entry name" value="Protein_kinase_ATP_BS"/>
</dbReference>
<evidence type="ECO:0000313" key="6">
    <source>
        <dbReference type="EMBL" id="KAK8840054.1"/>
    </source>
</evidence>
<dbReference type="PROSITE" id="PS50011">
    <property type="entry name" value="PROTEIN_KINASE_DOM"/>
    <property type="match status" value="1"/>
</dbReference>
<protein>
    <recommendedName>
        <fullName evidence="5">Protein kinase domain-containing protein</fullName>
    </recommendedName>
</protein>
<dbReference type="SMART" id="SM00220">
    <property type="entry name" value="S_TKc"/>
    <property type="match status" value="1"/>
</dbReference>
<gene>
    <name evidence="6" type="ORF">M9Y10_030987</name>
</gene>
<dbReference type="PROSITE" id="PS00107">
    <property type="entry name" value="PROTEIN_KINASE_ATP"/>
    <property type="match status" value="1"/>
</dbReference>
<evidence type="ECO:0000256" key="2">
    <source>
        <dbReference type="ARBA" id="ARBA00022840"/>
    </source>
</evidence>
<reference evidence="6 7" key="1">
    <citation type="submission" date="2024-04" db="EMBL/GenBank/DDBJ databases">
        <title>Tritrichomonas musculus Genome.</title>
        <authorList>
            <person name="Alves-Ferreira E."/>
            <person name="Grigg M."/>
            <person name="Lorenzi H."/>
            <person name="Galac M."/>
        </authorList>
    </citation>
    <scope>NUCLEOTIDE SEQUENCE [LARGE SCALE GENOMIC DNA]</scope>
    <source>
        <strain evidence="6 7">EAF2021</strain>
    </source>
</reference>
<feature type="binding site" evidence="3">
    <location>
        <position position="43"/>
    </location>
    <ligand>
        <name>ATP</name>
        <dbReference type="ChEBI" id="CHEBI:30616"/>
    </ligand>
</feature>
<evidence type="ECO:0000313" key="7">
    <source>
        <dbReference type="Proteomes" id="UP001470230"/>
    </source>
</evidence>
<evidence type="ECO:0000259" key="5">
    <source>
        <dbReference type="PROSITE" id="PS50011"/>
    </source>
</evidence>
<keyword evidence="4" id="KW-0808">Transferase</keyword>
<dbReference type="Proteomes" id="UP001470230">
    <property type="component" value="Unassembled WGS sequence"/>
</dbReference>
<dbReference type="SUPFAM" id="SSF56112">
    <property type="entry name" value="Protein kinase-like (PK-like)"/>
    <property type="match status" value="1"/>
</dbReference>
<comment type="caution">
    <text evidence="6">The sequence shown here is derived from an EMBL/GenBank/DDBJ whole genome shotgun (WGS) entry which is preliminary data.</text>
</comment>
<evidence type="ECO:0000256" key="4">
    <source>
        <dbReference type="RuleBase" id="RU000304"/>
    </source>
</evidence>
<dbReference type="Gene3D" id="1.10.510.10">
    <property type="entry name" value="Transferase(Phosphotransferase) domain 1"/>
    <property type="match status" value="1"/>
</dbReference>
<organism evidence="6 7">
    <name type="scientific">Tritrichomonas musculus</name>
    <dbReference type="NCBI Taxonomy" id="1915356"/>
    <lineage>
        <taxon>Eukaryota</taxon>
        <taxon>Metamonada</taxon>
        <taxon>Parabasalia</taxon>
        <taxon>Tritrichomonadida</taxon>
        <taxon>Tritrichomonadidae</taxon>
        <taxon>Tritrichomonas</taxon>
    </lineage>
</organism>
<dbReference type="EMBL" id="JAPFFF010000048">
    <property type="protein sequence ID" value="KAK8840054.1"/>
    <property type="molecule type" value="Genomic_DNA"/>
</dbReference>
<keyword evidence="2 3" id="KW-0067">ATP-binding</keyword>